<evidence type="ECO:0000313" key="2">
    <source>
        <dbReference type="Proteomes" id="UP000275028"/>
    </source>
</evidence>
<protein>
    <submittedName>
        <fullName evidence="1">Uncharacterized protein</fullName>
    </submittedName>
</protein>
<keyword evidence="2" id="KW-1185">Reference proteome</keyword>
<organism evidence="1 2">
    <name type="scientific">Bacillus phage vB_BboS-125</name>
    <dbReference type="NCBI Taxonomy" id="2419618"/>
    <lineage>
        <taxon>Viruses</taxon>
        <taxon>Duplodnaviria</taxon>
        <taxon>Heunggongvirae</taxon>
        <taxon>Uroviricota</taxon>
        <taxon>Caudoviricetes</taxon>
        <taxon>Elmenteitavirus</taxon>
        <taxon>Elmenteitavirus ev125</taxon>
    </lineage>
</organism>
<gene>
    <name evidence="1" type="ORF">BboS125_00015</name>
</gene>
<evidence type="ECO:0000313" key="1">
    <source>
        <dbReference type="EMBL" id="AYP68385.1"/>
    </source>
</evidence>
<reference evidence="1 2" key="1">
    <citation type="submission" date="2018-09" db="EMBL/GenBank/DDBJ databases">
        <title>Comparative Genomic Analysis of Eight Novel Haloalkaliphilic Bacteriophages from Lake Elmenteita, Kenya.</title>
        <authorList>
            <person name="Akhwale J.K."/>
        </authorList>
    </citation>
    <scope>NUCLEOTIDE SEQUENCE [LARGE SCALE GENOMIC DNA]</scope>
</reference>
<name>A0A3G3BVU1_9CAUD</name>
<dbReference type="Proteomes" id="UP000275028">
    <property type="component" value="Segment"/>
</dbReference>
<accession>A0A3G3BVU1</accession>
<sequence length="87" mass="10028">MDYLFILVLGYLLGRNMDRIKAKFIKQQPVPEKPVVITETRQPVTEKPKKRTKEAPSCEVCQGEKDIFLGKQRIKCPSCYGWDAQAK</sequence>
<proteinExistence type="predicted"/>
<dbReference type="EMBL" id="MH884509">
    <property type="protein sequence ID" value="AYP68385.1"/>
    <property type="molecule type" value="Genomic_DNA"/>
</dbReference>